<dbReference type="GO" id="GO:0006355">
    <property type="term" value="P:regulation of DNA-templated transcription"/>
    <property type="evidence" value="ECO:0007669"/>
    <property type="project" value="InterPro"/>
</dbReference>
<dbReference type="InterPro" id="IPR002197">
    <property type="entry name" value="HTH_Fis"/>
</dbReference>
<feature type="domain" description="Sigma-54 factor interaction" evidence="7">
    <location>
        <begin position="198"/>
        <end position="427"/>
    </location>
</feature>
<reference evidence="9" key="1">
    <citation type="submission" date="2017-02" db="EMBL/GenBank/DDBJ databases">
        <title>Comparative genomics and description of representatives of a novel lineage of planctomycetes thriving in anoxic sediments.</title>
        <authorList>
            <person name="Spring S."/>
            <person name="Bunk B."/>
            <person name="Sproer C."/>
        </authorList>
    </citation>
    <scope>NUCLEOTIDE SEQUENCE [LARGE SCALE GENOMIC DNA]</scope>
    <source>
        <strain evidence="9">ST-NAGAB-D1</strain>
    </source>
</reference>
<dbReference type="InterPro" id="IPR027417">
    <property type="entry name" value="P-loop_NTPase"/>
</dbReference>
<evidence type="ECO:0000256" key="4">
    <source>
        <dbReference type="ARBA" id="ARBA00023125"/>
    </source>
</evidence>
<dbReference type="PROSITE" id="PS00675">
    <property type="entry name" value="SIGMA54_INTERACT_1"/>
    <property type="match status" value="1"/>
</dbReference>
<dbReference type="CDD" id="cd00009">
    <property type="entry name" value="AAA"/>
    <property type="match status" value="1"/>
</dbReference>
<dbReference type="InterPro" id="IPR025943">
    <property type="entry name" value="Sigma_54_int_dom_ATP-bd_2"/>
</dbReference>
<keyword evidence="9" id="KW-1185">Reference proteome</keyword>
<feature type="coiled-coil region" evidence="6">
    <location>
        <begin position="161"/>
        <end position="188"/>
    </location>
</feature>
<dbReference type="InterPro" id="IPR025662">
    <property type="entry name" value="Sigma_54_int_dom_ATP-bd_1"/>
</dbReference>
<keyword evidence="1" id="KW-0547">Nucleotide-binding</keyword>
<evidence type="ECO:0000256" key="5">
    <source>
        <dbReference type="ARBA" id="ARBA00023163"/>
    </source>
</evidence>
<dbReference type="PANTHER" id="PTHR32071:SF113">
    <property type="entry name" value="ALGINATE BIOSYNTHESIS TRANSCRIPTIONAL REGULATORY PROTEIN ALGB"/>
    <property type="match status" value="1"/>
</dbReference>
<accession>A0A1U9NNZ1</accession>
<dbReference type="Gene3D" id="3.40.50.300">
    <property type="entry name" value="P-loop containing nucleotide triphosphate hydrolases"/>
    <property type="match status" value="1"/>
</dbReference>
<evidence type="ECO:0000259" key="7">
    <source>
        <dbReference type="PROSITE" id="PS50045"/>
    </source>
</evidence>
<keyword evidence="6" id="KW-0175">Coiled coil</keyword>
<dbReference type="SMART" id="SM00065">
    <property type="entry name" value="GAF"/>
    <property type="match status" value="1"/>
</dbReference>
<dbReference type="Pfam" id="PF00158">
    <property type="entry name" value="Sigma54_activat"/>
    <property type="match status" value="1"/>
</dbReference>
<dbReference type="AlphaFoldDB" id="A0A1U9NNZ1"/>
<dbReference type="SUPFAM" id="SSF52540">
    <property type="entry name" value="P-loop containing nucleoside triphosphate hydrolases"/>
    <property type="match status" value="1"/>
</dbReference>
<dbReference type="Gene3D" id="1.10.10.60">
    <property type="entry name" value="Homeodomain-like"/>
    <property type="match status" value="1"/>
</dbReference>
<dbReference type="PANTHER" id="PTHR32071">
    <property type="entry name" value="TRANSCRIPTIONAL REGULATORY PROTEIN"/>
    <property type="match status" value="1"/>
</dbReference>
<dbReference type="InterPro" id="IPR003593">
    <property type="entry name" value="AAA+_ATPase"/>
</dbReference>
<dbReference type="KEGG" id="alus:STSP2_02758"/>
<dbReference type="OrthoDB" id="9807827at2"/>
<evidence type="ECO:0000256" key="2">
    <source>
        <dbReference type="ARBA" id="ARBA00022840"/>
    </source>
</evidence>
<dbReference type="InterPro" id="IPR025944">
    <property type="entry name" value="Sigma_54_int_dom_CS"/>
</dbReference>
<dbReference type="InterPro" id="IPR009057">
    <property type="entry name" value="Homeodomain-like_sf"/>
</dbReference>
<dbReference type="PROSITE" id="PS00688">
    <property type="entry name" value="SIGMA54_INTERACT_3"/>
    <property type="match status" value="1"/>
</dbReference>
<dbReference type="GO" id="GO:0005524">
    <property type="term" value="F:ATP binding"/>
    <property type="evidence" value="ECO:0007669"/>
    <property type="project" value="UniProtKB-KW"/>
</dbReference>
<dbReference type="RefSeq" id="WP_146663240.1">
    <property type="nucleotide sequence ID" value="NZ_CP019791.1"/>
</dbReference>
<sequence>MAKKATKDIELLSQIANVFSEAIDLESSLKAILKWLDQQLKLRRGTITLFDPDSETINIEVAHGISDANKKQVTYKPGEGITGTVVQTGKEVIVPDIRKDPRFLYKTRTKPELSTERRAFFCLPIKLEGNTIGTISVDKKSQSGDDLESETYFLNVISTMIAQAVRLNRRLQSERKGLTSENERLRSELRSRFKIDNMVGTSNAMQQVYRLVEQVANSNATVLIRGESGTGKDLVAHAVHYNSLRADKPFVKVNCTALPETLLESELFGHEKGAFTGAVERKKGRFEMAHGGTIFLDEIGDFSLNLQVKLLRVIQFKEFERLGGTETIKTNVRIVVATHKDLEQEIREGLFREDLYYRINVFPIYLPPLRDRKDDVMLLADYFLEKYAPENNKSISRISTPAIKMLTSYHWPGNIRELENCIERAVLVCNEDVIRSEHLPPSLQMVKPNAPAEKNLTLPEIIENKERELIVDALKKTNGNQRQAARDLGVTERILGYKIRKYDILPKRR</sequence>
<dbReference type="InterPro" id="IPR058031">
    <property type="entry name" value="AAA_lid_NorR"/>
</dbReference>
<evidence type="ECO:0000313" key="8">
    <source>
        <dbReference type="EMBL" id="AQT69565.1"/>
    </source>
</evidence>
<dbReference type="InterPro" id="IPR002078">
    <property type="entry name" value="Sigma_54_int"/>
</dbReference>
<gene>
    <name evidence="8" type="primary">nifA</name>
    <name evidence="8" type="ORF">STSP2_02758</name>
</gene>
<dbReference type="Pfam" id="PF25601">
    <property type="entry name" value="AAA_lid_14"/>
    <property type="match status" value="1"/>
</dbReference>
<dbReference type="SUPFAM" id="SSF55781">
    <property type="entry name" value="GAF domain-like"/>
    <property type="match status" value="1"/>
</dbReference>
<evidence type="ECO:0000256" key="6">
    <source>
        <dbReference type="SAM" id="Coils"/>
    </source>
</evidence>
<dbReference type="PROSITE" id="PS50045">
    <property type="entry name" value="SIGMA54_INTERACT_4"/>
    <property type="match status" value="1"/>
</dbReference>
<evidence type="ECO:0000256" key="1">
    <source>
        <dbReference type="ARBA" id="ARBA00022741"/>
    </source>
</evidence>
<dbReference type="Pfam" id="PF02954">
    <property type="entry name" value="HTH_8"/>
    <property type="match status" value="1"/>
</dbReference>
<dbReference type="GO" id="GO:0043565">
    <property type="term" value="F:sequence-specific DNA binding"/>
    <property type="evidence" value="ECO:0007669"/>
    <property type="project" value="InterPro"/>
</dbReference>
<evidence type="ECO:0000256" key="3">
    <source>
        <dbReference type="ARBA" id="ARBA00023015"/>
    </source>
</evidence>
<dbReference type="FunFam" id="3.40.50.300:FF:000006">
    <property type="entry name" value="DNA-binding transcriptional regulator NtrC"/>
    <property type="match status" value="1"/>
</dbReference>
<dbReference type="InterPro" id="IPR003018">
    <property type="entry name" value="GAF"/>
</dbReference>
<protein>
    <submittedName>
        <fullName evidence="8">Nif-specific regulatory protein</fullName>
    </submittedName>
</protein>
<name>A0A1U9NNZ1_9BACT</name>
<dbReference type="Gene3D" id="3.30.450.40">
    <property type="match status" value="1"/>
</dbReference>
<dbReference type="STRING" id="1936003.STSP2_02758"/>
<keyword evidence="5" id="KW-0804">Transcription</keyword>
<dbReference type="PROSITE" id="PS00676">
    <property type="entry name" value="SIGMA54_INTERACT_2"/>
    <property type="match status" value="1"/>
</dbReference>
<dbReference type="SMART" id="SM00382">
    <property type="entry name" value="AAA"/>
    <property type="match status" value="1"/>
</dbReference>
<keyword evidence="2" id="KW-0067">ATP-binding</keyword>
<dbReference type="Pfam" id="PF01590">
    <property type="entry name" value="GAF"/>
    <property type="match status" value="1"/>
</dbReference>
<proteinExistence type="predicted"/>
<dbReference type="Proteomes" id="UP000189674">
    <property type="component" value="Chromosome"/>
</dbReference>
<keyword evidence="4" id="KW-0238">DNA-binding</keyword>
<evidence type="ECO:0000313" key="9">
    <source>
        <dbReference type="Proteomes" id="UP000189674"/>
    </source>
</evidence>
<dbReference type="EMBL" id="CP019791">
    <property type="protein sequence ID" value="AQT69565.1"/>
    <property type="molecule type" value="Genomic_DNA"/>
</dbReference>
<dbReference type="SUPFAM" id="SSF46689">
    <property type="entry name" value="Homeodomain-like"/>
    <property type="match status" value="1"/>
</dbReference>
<organism evidence="8 9">
    <name type="scientific">Anaerohalosphaera lusitana</name>
    <dbReference type="NCBI Taxonomy" id="1936003"/>
    <lineage>
        <taxon>Bacteria</taxon>
        <taxon>Pseudomonadati</taxon>
        <taxon>Planctomycetota</taxon>
        <taxon>Phycisphaerae</taxon>
        <taxon>Sedimentisphaerales</taxon>
        <taxon>Anaerohalosphaeraceae</taxon>
        <taxon>Anaerohalosphaera</taxon>
    </lineage>
</organism>
<dbReference type="PRINTS" id="PR01590">
    <property type="entry name" value="HTHFIS"/>
</dbReference>
<dbReference type="InterPro" id="IPR029016">
    <property type="entry name" value="GAF-like_dom_sf"/>
</dbReference>
<keyword evidence="3" id="KW-0805">Transcription regulation</keyword>
<dbReference type="Gene3D" id="1.10.8.60">
    <property type="match status" value="1"/>
</dbReference>